<dbReference type="STRING" id="4615.A0A199VSJ5"/>
<sequence>MDSKKKRNRKKKGNQGKNNEETASNAEDVVVQEHNHDLTTEQNHDSLSQQNHHGQNSSNVDVQNAVVSESEMELEKHKYYEAEFVKLNEAIRKFEDEKDLWLQKEINFEDKLGRLENKVDSLAQDRSILEEKLNYLQNGNDSSVQKEVTLEDKVKSIEGIKDSLILKETSIKEAIAGLEEVNRALQTQVKELEQSRDNVIQENQRLVENLSMLQSRIEILETKVVSKENPSVNVAQSPEGKAYVPSQGQNTEISQVHGMMIETDLHRDHSTDYLETFPNNDLNQVIALSRTSTPVDHAQEYGAKLSQNGEIANQSSIQIQGNLGTNHINGGFADSSSLPGQKTGLDEPRMSEEIVTVPLDEIEIHEEESQGVMNNLKEEEVPLTDAPLIGAPFRLISFVAKYVSGSDLVNQNTSRSGH</sequence>
<reference evidence="3 4" key="1">
    <citation type="journal article" date="2016" name="DNA Res.">
        <title>The draft genome of MD-2 pineapple using hybrid error correction of long reads.</title>
        <authorList>
            <person name="Redwan R.M."/>
            <person name="Saidin A."/>
            <person name="Kumar S.V."/>
        </authorList>
    </citation>
    <scope>NUCLEOTIDE SEQUENCE [LARGE SCALE GENOMIC DNA]</scope>
    <source>
        <strain evidence="4">cv. MD2</strain>
        <tissue evidence="3">Leaf</tissue>
    </source>
</reference>
<name>A0A199VSJ5_ANACO</name>
<comment type="caution">
    <text evidence="3">The sequence shown here is derived from an EMBL/GenBank/DDBJ whole genome shotgun (WGS) entry which is preliminary data.</text>
</comment>
<evidence type="ECO:0000313" key="3">
    <source>
        <dbReference type="EMBL" id="OAY79978.1"/>
    </source>
</evidence>
<accession>A0A199VSJ5</accession>
<evidence type="ECO:0000313" key="4">
    <source>
        <dbReference type="Proteomes" id="UP000092600"/>
    </source>
</evidence>
<feature type="compositionally biased region" description="Basic and acidic residues" evidence="2">
    <location>
        <begin position="31"/>
        <end position="44"/>
    </location>
</feature>
<dbReference type="AlphaFoldDB" id="A0A199VSJ5"/>
<feature type="compositionally biased region" description="Basic residues" evidence="2">
    <location>
        <begin position="1"/>
        <end position="14"/>
    </location>
</feature>
<dbReference type="EMBL" id="LSRQ01000976">
    <property type="protein sequence ID" value="OAY79978.1"/>
    <property type="molecule type" value="Genomic_DNA"/>
</dbReference>
<feature type="compositionally biased region" description="Polar residues" evidence="2">
    <location>
        <begin position="45"/>
        <end position="60"/>
    </location>
</feature>
<dbReference type="Proteomes" id="UP000092600">
    <property type="component" value="Unassembled WGS sequence"/>
</dbReference>
<protein>
    <submittedName>
        <fullName evidence="3">Uncharacterized protein</fullName>
    </submittedName>
</protein>
<keyword evidence="1" id="KW-0175">Coiled coil</keyword>
<evidence type="ECO:0000256" key="1">
    <source>
        <dbReference type="SAM" id="Coils"/>
    </source>
</evidence>
<organism evidence="3 4">
    <name type="scientific">Ananas comosus</name>
    <name type="common">Pineapple</name>
    <name type="synonym">Ananas ananas</name>
    <dbReference type="NCBI Taxonomy" id="4615"/>
    <lineage>
        <taxon>Eukaryota</taxon>
        <taxon>Viridiplantae</taxon>
        <taxon>Streptophyta</taxon>
        <taxon>Embryophyta</taxon>
        <taxon>Tracheophyta</taxon>
        <taxon>Spermatophyta</taxon>
        <taxon>Magnoliopsida</taxon>
        <taxon>Liliopsida</taxon>
        <taxon>Poales</taxon>
        <taxon>Bromeliaceae</taxon>
        <taxon>Bromelioideae</taxon>
        <taxon>Ananas</taxon>
    </lineage>
</organism>
<evidence type="ECO:0000256" key="2">
    <source>
        <dbReference type="SAM" id="MobiDB-lite"/>
    </source>
</evidence>
<feature type="region of interest" description="Disordered" evidence="2">
    <location>
        <begin position="1"/>
        <end position="60"/>
    </location>
</feature>
<proteinExistence type="predicted"/>
<feature type="coiled-coil region" evidence="1">
    <location>
        <begin position="77"/>
        <end position="132"/>
    </location>
</feature>
<gene>
    <name evidence="3" type="ORF">ACMD2_04939</name>
</gene>
<feature type="coiled-coil region" evidence="1">
    <location>
        <begin position="175"/>
        <end position="223"/>
    </location>
</feature>